<feature type="region of interest" description="Disordered" evidence="1">
    <location>
        <begin position="106"/>
        <end position="133"/>
    </location>
</feature>
<accession>A0A9K3KQG8</accession>
<proteinExistence type="predicted"/>
<evidence type="ECO:0000313" key="2">
    <source>
        <dbReference type="EMBL" id="KAG7348064.1"/>
    </source>
</evidence>
<dbReference type="EMBL" id="JAGRRH010000020">
    <property type="protein sequence ID" value="KAG7348064.1"/>
    <property type="molecule type" value="Genomic_DNA"/>
</dbReference>
<reference evidence="2" key="1">
    <citation type="journal article" date="2021" name="Sci. Rep.">
        <title>Diploid genomic architecture of Nitzschia inconspicua, an elite biomass production diatom.</title>
        <authorList>
            <person name="Oliver A."/>
            <person name="Podell S."/>
            <person name="Pinowska A."/>
            <person name="Traller J.C."/>
            <person name="Smith S.R."/>
            <person name="McClure R."/>
            <person name="Beliaev A."/>
            <person name="Bohutskyi P."/>
            <person name="Hill E.A."/>
            <person name="Rabines A."/>
            <person name="Zheng H."/>
            <person name="Allen L.Z."/>
            <person name="Kuo A."/>
            <person name="Grigoriev I.V."/>
            <person name="Allen A.E."/>
            <person name="Hazlebeck D."/>
            <person name="Allen E.E."/>
        </authorList>
    </citation>
    <scope>NUCLEOTIDE SEQUENCE</scope>
    <source>
        <strain evidence="2">Hildebrandi</strain>
    </source>
</reference>
<keyword evidence="3" id="KW-1185">Reference proteome</keyword>
<dbReference type="Proteomes" id="UP000693970">
    <property type="component" value="Unassembled WGS sequence"/>
</dbReference>
<feature type="compositionally biased region" description="Low complexity" evidence="1">
    <location>
        <begin position="199"/>
        <end position="210"/>
    </location>
</feature>
<feature type="region of interest" description="Disordered" evidence="1">
    <location>
        <begin position="190"/>
        <end position="210"/>
    </location>
</feature>
<organism evidence="2 3">
    <name type="scientific">Nitzschia inconspicua</name>
    <dbReference type="NCBI Taxonomy" id="303405"/>
    <lineage>
        <taxon>Eukaryota</taxon>
        <taxon>Sar</taxon>
        <taxon>Stramenopiles</taxon>
        <taxon>Ochrophyta</taxon>
        <taxon>Bacillariophyta</taxon>
        <taxon>Bacillariophyceae</taxon>
        <taxon>Bacillariophycidae</taxon>
        <taxon>Bacillariales</taxon>
        <taxon>Bacillariaceae</taxon>
        <taxon>Nitzschia</taxon>
    </lineage>
</organism>
<sequence length="440" mass="48774">MDTATTESVFDRLSRRQTAASIGQQVEVKGRRTSQGHVNRLKYRQLPTSRMTRPRDLSMMTTDMRLSLLDELEEVEQTWPEHCHDENIQDSEEALLQELLESALLSTSSSAPTQKTVVKNSVDPESGNLGLDKTVEPSKQIDECHQSVFERLYNKETKASVGQQIESVRQKTLLKMQFNSMSQAAAAHKAAQPRSQRMSSTVSTCSSSTDVSKEEMGGIISFNTPNRNRPWNRPTSGFYRTSLRTPEQTPDTIYASFSDDSSASTVSSLIDAEIPIQAREKMEALSLAAPGSQLNASLDFLLLPKSSTMAHAPWKMALIRKVQEVDGEHTVSPPAEPLYLRSMANVLYDFASGNSTEMEVASELITALFHRDFECAKYWTEEPAQVTTQEAEGVYRVEKAAESSSDCGGTATKTVSSAVILFDHSNRMVIVQDYHHGSAC</sequence>
<evidence type="ECO:0000256" key="1">
    <source>
        <dbReference type="SAM" id="MobiDB-lite"/>
    </source>
</evidence>
<evidence type="ECO:0000313" key="3">
    <source>
        <dbReference type="Proteomes" id="UP000693970"/>
    </source>
</evidence>
<comment type="caution">
    <text evidence="2">The sequence shown here is derived from an EMBL/GenBank/DDBJ whole genome shotgun (WGS) entry which is preliminary data.</text>
</comment>
<protein>
    <submittedName>
        <fullName evidence="2">Uncharacterized protein</fullName>
    </submittedName>
</protein>
<name>A0A9K3KQG8_9STRA</name>
<dbReference type="AlphaFoldDB" id="A0A9K3KQG8"/>
<gene>
    <name evidence="2" type="ORF">IV203_016769</name>
</gene>
<reference evidence="2" key="2">
    <citation type="submission" date="2021-04" db="EMBL/GenBank/DDBJ databases">
        <authorList>
            <person name="Podell S."/>
        </authorList>
    </citation>
    <scope>NUCLEOTIDE SEQUENCE</scope>
    <source>
        <strain evidence="2">Hildebrandi</strain>
    </source>
</reference>